<dbReference type="InterPro" id="IPR052753">
    <property type="entry name" value="Rbr2/Nigerythrin"/>
</dbReference>
<dbReference type="Gene3D" id="1.20.1260.10">
    <property type="match status" value="1"/>
</dbReference>
<dbReference type="Gene3D" id="2.20.28.10">
    <property type="match status" value="1"/>
</dbReference>
<dbReference type="PROSITE" id="PS50903">
    <property type="entry name" value="RUBREDOXIN_LIKE"/>
    <property type="match status" value="1"/>
</dbReference>
<dbReference type="InterPro" id="IPR012347">
    <property type="entry name" value="Ferritin-like"/>
</dbReference>
<dbReference type="InterPro" id="IPR009040">
    <property type="entry name" value="Ferritin-like_diiron"/>
</dbReference>
<dbReference type="PANTHER" id="PTHR33746">
    <property type="entry name" value="RUBRERYTHRIN"/>
    <property type="match status" value="1"/>
</dbReference>
<dbReference type="SUPFAM" id="SSF57802">
    <property type="entry name" value="Rubredoxin-like"/>
    <property type="match status" value="1"/>
</dbReference>
<evidence type="ECO:0000313" key="6">
    <source>
        <dbReference type="Proteomes" id="UP000265882"/>
    </source>
</evidence>
<dbReference type="SUPFAM" id="SSF47240">
    <property type="entry name" value="Ferritin-like"/>
    <property type="match status" value="1"/>
</dbReference>
<sequence length="166" mass="18427">MLTEKNLKEAFSGESQANRKYIAFAKRAEEEGYSQIARLFRAAAEAETVHALAHLRVMKGIEDTASNLKAAIEGEGFEFKEMYPKFLEDARKEKESAAAMSFSNALAVEEIHHRLYKKALETLQAGKDLAASSIFVCSVCGNTVNGEPPDRCPVCNSPKKMFFEVK</sequence>
<dbReference type="GO" id="GO:0016491">
    <property type="term" value="F:oxidoreductase activity"/>
    <property type="evidence" value="ECO:0007669"/>
    <property type="project" value="InterPro"/>
</dbReference>
<name>A0A3A4N8E1_ABYX5</name>
<dbReference type="InterPro" id="IPR009078">
    <property type="entry name" value="Ferritin-like_SF"/>
</dbReference>
<accession>A0A3A4N8E1</accession>
<evidence type="ECO:0000313" key="5">
    <source>
        <dbReference type="EMBL" id="RJP14885.1"/>
    </source>
</evidence>
<feature type="domain" description="Rubredoxin-like" evidence="3">
    <location>
        <begin position="132"/>
        <end position="165"/>
    </location>
</feature>
<organism evidence="5 6">
    <name type="scientific">Abyssobacteria bacterium (strain SURF_5)</name>
    <dbReference type="NCBI Taxonomy" id="2093360"/>
    <lineage>
        <taxon>Bacteria</taxon>
        <taxon>Pseudomonadati</taxon>
        <taxon>Candidatus Hydrogenedentota</taxon>
        <taxon>Candidatus Abyssobacteria</taxon>
    </lineage>
</organism>
<dbReference type="InterPro" id="IPR024934">
    <property type="entry name" value="Rubredoxin-like_dom"/>
</dbReference>
<dbReference type="InterPro" id="IPR003251">
    <property type="entry name" value="Rr_diiron-bd_dom"/>
</dbReference>
<evidence type="ECO:0000259" key="3">
    <source>
        <dbReference type="PROSITE" id="PS50903"/>
    </source>
</evidence>
<dbReference type="GO" id="GO:0005506">
    <property type="term" value="F:iron ion binding"/>
    <property type="evidence" value="ECO:0007669"/>
    <property type="project" value="InterPro"/>
</dbReference>
<proteinExistence type="predicted"/>
<dbReference type="CDD" id="cd01041">
    <property type="entry name" value="Rubrerythrin"/>
    <property type="match status" value="1"/>
</dbReference>
<dbReference type="Pfam" id="PF21349">
    <property type="entry name" value="RUBY_RBDX"/>
    <property type="match status" value="1"/>
</dbReference>
<gene>
    <name evidence="5" type="ORF">C4520_20870</name>
</gene>
<dbReference type="PANTHER" id="PTHR33746:SF4">
    <property type="entry name" value="RUBRERYTHRIN"/>
    <property type="match status" value="1"/>
</dbReference>
<reference evidence="5 6" key="1">
    <citation type="journal article" date="2017" name="ISME J.">
        <title>Energy and carbon metabolisms in a deep terrestrial subsurface fluid microbial community.</title>
        <authorList>
            <person name="Momper L."/>
            <person name="Jungbluth S.P."/>
            <person name="Lee M.D."/>
            <person name="Amend J.P."/>
        </authorList>
    </citation>
    <scope>NUCLEOTIDE SEQUENCE [LARGE SCALE GENOMIC DNA]</scope>
    <source>
        <strain evidence="5">SURF_5</strain>
    </source>
</reference>
<evidence type="ECO:0000256" key="1">
    <source>
        <dbReference type="ARBA" id="ARBA00022448"/>
    </source>
</evidence>
<feature type="domain" description="Ferritin-like diiron" evidence="4">
    <location>
        <begin position="1"/>
        <end position="127"/>
    </location>
</feature>
<evidence type="ECO:0000259" key="4">
    <source>
        <dbReference type="PROSITE" id="PS50905"/>
    </source>
</evidence>
<comment type="caution">
    <text evidence="5">The sequence shown here is derived from an EMBL/GenBank/DDBJ whole genome shotgun (WGS) entry which is preliminary data.</text>
</comment>
<dbReference type="InterPro" id="IPR048574">
    <property type="entry name" value="RUBY_RBDX"/>
</dbReference>
<keyword evidence="1" id="KW-0813">Transport</keyword>
<dbReference type="Pfam" id="PF02915">
    <property type="entry name" value="Rubrerythrin"/>
    <property type="match status" value="1"/>
</dbReference>
<dbReference type="EMBL" id="QZKU01000140">
    <property type="protein sequence ID" value="RJP14885.1"/>
    <property type="molecule type" value="Genomic_DNA"/>
</dbReference>
<evidence type="ECO:0000256" key="2">
    <source>
        <dbReference type="ARBA" id="ARBA00022982"/>
    </source>
</evidence>
<dbReference type="PROSITE" id="PS50905">
    <property type="entry name" value="FERRITIN_LIKE"/>
    <property type="match status" value="1"/>
</dbReference>
<dbReference type="AlphaFoldDB" id="A0A3A4N8E1"/>
<keyword evidence="2" id="KW-0249">Electron transport</keyword>
<protein>
    <submittedName>
        <fullName evidence="5">Rubrerythrin family protein</fullName>
    </submittedName>
</protein>
<dbReference type="Proteomes" id="UP000265882">
    <property type="component" value="Unassembled WGS sequence"/>
</dbReference>